<dbReference type="GO" id="GO:0030527">
    <property type="term" value="F:structural constituent of chromatin"/>
    <property type="evidence" value="ECO:0007669"/>
    <property type="project" value="InterPro"/>
</dbReference>
<comment type="caution">
    <text evidence="4">The sequence shown here is derived from an EMBL/GenBank/DDBJ whole genome shotgun (WGS) entry which is preliminary data.</text>
</comment>
<dbReference type="InterPro" id="IPR007125">
    <property type="entry name" value="H2A/H2B/H3"/>
</dbReference>
<gene>
    <name evidence="4" type="ORF">EJB05_36114</name>
</gene>
<feature type="region of interest" description="Disordered" evidence="2">
    <location>
        <begin position="42"/>
        <end position="139"/>
    </location>
</feature>
<dbReference type="EMBL" id="RWGY01000029">
    <property type="protein sequence ID" value="TVU19932.1"/>
    <property type="molecule type" value="Genomic_DNA"/>
</dbReference>
<dbReference type="Proteomes" id="UP000324897">
    <property type="component" value="Chromosome 7"/>
</dbReference>
<dbReference type="Pfam" id="PF00125">
    <property type="entry name" value="Histone"/>
    <property type="match status" value="1"/>
</dbReference>
<dbReference type="CDD" id="cd22911">
    <property type="entry name" value="HFD_H3"/>
    <property type="match status" value="1"/>
</dbReference>
<dbReference type="SMART" id="SM00428">
    <property type="entry name" value="H3"/>
    <property type="match status" value="1"/>
</dbReference>
<evidence type="ECO:0000313" key="5">
    <source>
        <dbReference type="Proteomes" id="UP000324897"/>
    </source>
</evidence>
<feature type="compositionally biased region" description="Basic residues" evidence="2">
    <location>
        <begin position="47"/>
        <end position="74"/>
    </location>
</feature>
<reference evidence="4 5" key="1">
    <citation type="journal article" date="2019" name="Sci. Rep.">
        <title>A high-quality genome of Eragrostis curvula grass provides insights into Poaceae evolution and supports new strategies to enhance forage quality.</title>
        <authorList>
            <person name="Carballo J."/>
            <person name="Santos B.A.C.M."/>
            <person name="Zappacosta D."/>
            <person name="Garbus I."/>
            <person name="Selva J.P."/>
            <person name="Gallo C.A."/>
            <person name="Diaz A."/>
            <person name="Albertini E."/>
            <person name="Caccamo M."/>
            <person name="Echenique V."/>
        </authorList>
    </citation>
    <scope>NUCLEOTIDE SEQUENCE [LARGE SCALE GENOMIC DNA]</scope>
    <source>
        <strain evidence="5">cv. Victoria</strain>
        <tissue evidence="4">Leaf</tissue>
    </source>
</reference>
<proteinExistence type="inferred from homology"/>
<evidence type="ECO:0000256" key="2">
    <source>
        <dbReference type="SAM" id="MobiDB-lite"/>
    </source>
</evidence>
<dbReference type="InterPro" id="IPR009072">
    <property type="entry name" value="Histone-fold"/>
</dbReference>
<comment type="similarity">
    <text evidence="1">Belongs to the histone H3 family.</text>
</comment>
<keyword evidence="5" id="KW-1185">Reference proteome</keyword>
<dbReference type="Gramene" id="TVU19932">
    <property type="protein sequence ID" value="TVU19932"/>
    <property type="gene ID" value="EJB05_36114"/>
</dbReference>
<evidence type="ECO:0000259" key="3">
    <source>
        <dbReference type="Pfam" id="PF00125"/>
    </source>
</evidence>
<name>A0A5J9U892_9POAL</name>
<feature type="domain" description="Core Histone H2A/H2B/H3" evidence="3">
    <location>
        <begin position="140"/>
        <end position="219"/>
    </location>
</feature>
<dbReference type="OrthoDB" id="842664at2759"/>
<dbReference type="InterPro" id="IPR000164">
    <property type="entry name" value="Histone_H3/CENP-A"/>
</dbReference>
<feature type="compositionally biased region" description="Low complexity" evidence="2">
    <location>
        <begin position="104"/>
        <end position="122"/>
    </location>
</feature>
<organism evidence="4 5">
    <name type="scientific">Eragrostis curvula</name>
    <name type="common">weeping love grass</name>
    <dbReference type="NCBI Taxonomy" id="38414"/>
    <lineage>
        <taxon>Eukaryota</taxon>
        <taxon>Viridiplantae</taxon>
        <taxon>Streptophyta</taxon>
        <taxon>Embryophyta</taxon>
        <taxon>Tracheophyta</taxon>
        <taxon>Spermatophyta</taxon>
        <taxon>Magnoliopsida</taxon>
        <taxon>Liliopsida</taxon>
        <taxon>Poales</taxon>
        <taxon>Poaceae</taxon>
        <taxon>PACMAD clade</taxon>
        <taxon>Chloridoideae</taxon>
        <taxon>Eragrostideae</taxon>
        <taxon>Eragrostidinae</taxon>
        <taxon>Eragrostis</taxon>
    </lineage>
</organism>
<dbReference type="Gene3D" id="1.10.20.10">
    <property type="entry name" value="Histone, subunit A"/>
    <property type="match status" value="1"/>
</dbReference>
<dbReference type="PANTHER" id="PTHR11426">
    <property type="entry name" value="HISTONE H3"/>
    <property type="match status" value="1"/>
</dbReference>
<feature type="non-terminal residue" evidence="4">
    <location>
        <position position="1"/>
    </location>
</feature>
<sequence length="262" mass="29678">MEPHSTSPWPHISLQPGIISHCHQGPTPSQFPFHLPHPFFPCNSSRPRFRIRNHRPQRGRNRAAMARTKHPAKRTVRENPKKQLQFERSPARRSTPAGDASTSGTPGRARSAGAASAAAGTPGRRKSPGQKVKKPHRWRPGTVALREIRKFQKTTDRLIPFAPFARLVREINDFFARGSVTRWTPEALLALQEAAEFHLVELFEVAQLCAIHARRVTLNLFEVTDCSWRKIVFIWFVQIAIPNSAKGLTTRQAHRRKALVID</sequence>
<protein>
    <recommendedName>
        <fullName evidence="3">Core Histone H2A/H2B/H3 domain-containing protein</fullName>
    </recommendedName>
</protein>
<feature type="compositionally biased region" description="Basic and acidic residues" evidence="2">
    <location>
        <begin position="75"/>
        <end position="85"/>
    </location>
</feature>
<dbReference type="SUPFAM" id="SSF47113">
    <property type="entry name" value="Histone-fold"/>
    <property type="match status" value="1"/>
</dbReference>
<dbReference type="GO" id="GO:0000786">
    <property type="term" value="C:nucleosome"/>
    <property type="evidence" value="ECO:0007669"/>
    <property type="project" value="InterPro"/>
</dbReference>
<dbReference type="GO" id="GO:0046982">
    <property type="term" value="F:protein heterodimerization activity"/>
    <property type="evidence" value="ECO:0007669"/>
    <property type="project" value="InterPro"/>
</dbReference>
<dbReference type="PROSITE" id="PS00959">
    <property type="entry name" value="HISTONE_H3_2"/>
    <property type="match status" value="1"/>
</dbReference>
<dbReference type="GO" id="GO:0003677">
    <property type="term" value="F:DNA binding"/>
    <property type="evidence" value="ECO:0007669"/>
    <property type="project" value="InterPro"/>
</dbReference>
<evidence type="ECO:0000256" key="1">
    <source>
        <dbReference type="ARBA" id="ARBA00010343"/>
    </source>
</evidence>
<evidence type="ECO:0000313" key="4">
    <source>
        <dbReference type="EMBL" id="TVU19932.1"/>
    </source>
</evidence>
<accession>A0A5J9U892</accession>
<dbReference type="AlphaFoldDB" id="A0A5J9U892"/>
<feature type="compositionally biased region" description="Basic residues" evidence="2">
    <location>
        <begin position="123"/>
        <end position="139"/>
    </location>
</feature>